<protein>
    <submittedName>
        <fullName evidence="1">Uncharacterized protein</fullName>
    </submittedName>
</protein>
<accession>A0A9N9VHJ3</accession>
<keyword evidence="2" id="KW-1185">Reference proteome</keyword>
<proteinExistence type="predicted"/>
<gene>
    <name evidence="1" type="ORF">CRHIZ90672A_00018982</name>
</gene>
<dbReference type="Proteomes" id="UP000696573">
    <property type="component" value="Unassembled WGS sequence"/>
</dbReference>
<dbReference type="AlphaFoldDB" id="A0A9N9VHJ3"/>
<reference evidence="1" key="1">
    <citation type="submission" date="2021-10" db="EMBL/GenBank/DDBJ databases">
        <authorList>
            <person name="Piombo E."/>
        </authorList>
    </citation>
    <scope>NUCLEOTIDE SEQUENCE</scope>
</reference>
<dbReference type="OrthoDB" id="10443904at2759"/>
<name>A0A9N9VHJ3_9HYPO</name>
<evidence type="ECO:0000313" key="1">
    <source>
        <dbReference type="EMBL" id="CAH0026372.1"/>
    </source>
</evidence>
<organism evidence="1 2">
    <name type="scientific">Clonostachys rhizophaga</name>
    <dbReference type="NCBI Taxonomy" id="160324"/>
    <lineage>
        <taxon>Eukaryota</taxon>
        <taxon>Fungi</taxon>
        <taxon>Dikarya</taxon>
        <taxon>Ascomycota</taxon>
        <taxon>Pezizomycotina</taxon>
        <taxon>Sordariomycetes</taxon>
        <taxon>Hypocreomycetidae</taxon>
        <taxon>Hypocreales</taxon>
        <taxon>Bionectriaceae</taxon>
        <taxon>Clonostachys</taxon>
    </lineage>
</organism>
<evidence type="ECO:0000313" key="2">
    <source>
        <dbReference type="Proteomes" id="UP000696573"/>
    </source>
</evidence>
<sequence length="71" mass="8044">MYLSWPFSELDQSISGVNRFTFATFGRVTFGAAISNFSISGAIRFSLSILRPKIVRLFPFNFATVDWIIFA</sequence>
<dbReference type="EMBL" id="CABFNQ020000720">
    <property type="protein sequence ID" value="CAH0026372.1"/>
    <property type="molecule type" value="Genomic_DNA"/>
</dbReference>
<comment type="caution">
    <text evidence="1">The sequence shown here is derived from an EMBL/GenBank/DDBJ whole genome shotgun (WGS) entry which is preliminary data.</text>
</comment>